<dbReference type="CDD" id="cd07731">
    <property type="entry name" value="ComA-like_MBL-fold"/>
    <property type="match status" value="1"/>
</dbReference>
<organism evidence="8 9">
    <name type="scientific">Steroidobacter agaridevorans</name>
    <dbReference type="NCBI Taxonomy" id="2695856"/>
    <lineage>
        <taxon>Bacteria</taxon>
        <taxon>Pseudomonadati</taxon>
        <taxon>Pseudomonadota</taxon>
        <taxon>Gammaproteobacteria</taxon>
        <taxon>Steroidobacterales</taxon>
        <taxon>Steroidobacteraceae</taxon>
        <taxon>Steroidobacter</taxon>
    </lineage>
</organism>
<dbReference type="PANTHER" id="PTHR30619">
    <property type="entry name" value="DNA INTERNALIZATION/COMPETENCE PROTEIN COMEC/REC2"/>
    <property type="match status" value="1"/>
</dbReference>
<evidence type="ECO:0000256" key="6">
    <source>
        <dbReference type="SAM" id="Phobius"/>
    </source>
</evidence>
<dbReference type="Gene3D" id="3.60.15.10">
    <property type="entry name" value="Ribonuclease Z/Hydroxyacylglutathione hydrolase-like"/>
    <property type="match status" value="1"/>
</dbReference>
<dbReference type="NCBIfam" id="TIGR00361">
    <property type="entry name" value="ComEC_Rec2"/>
    <property type="match status" value="1"/>
</dbReference>
<evidence type="ECO:0000256" key="4">
    <source>
        <dbReference type="ARBA" id="ARBA00022989"/>
    </source>
</evidence>
<dbReference type="InterPro" id="IPR004797">
    <property type="entry name" value="Competence_ComEC/Rec2"/>
</dbReference>
<feature type="transmembrane region" description="Helical" evidence="6">
    <location>
        <begin position="273"/>
        <end position="295"/>
    </location>
</feature>
<dbReference type="RefSeq" id="WP_161812450.1">
    <property type="nucleotide sequence ID" value="NZ_BLJN01000002.1"/>
</dbReference>
<feature type="transmembrane region" description="Helical" evidence="6">
    <location>
        <begin position="380"/>
        <end position="399"/>
    </location>
</feature>
<evidence type="ECO:0000256" key="5">
    <source>
        <dbReference type="ARBA" id="ARBA00023136"/>
    </source>
</evidence>
<evidence type="ECO:0000256" key="2">
    <source>
        <dbReference type="ARBA" id="ARBA00022475"/>
    </source>
</evidence>
<feature type="transmembrane region" description="Helical" evidence="6">
    <location>
        <begin position="468"/>
        <end position="489"/>
    </location>
</feature>
<evidence type="ECO:0000256" key="3">
    <source>
        <dbReference type="ARBA" id="ARBA00022692"/>
    </source>
</evidence>
<dbReference type="SMART" id="SM00849">
    <property type="entry name" value="Lactamase_B"/>
    <property type="match status" value="1"/>
</dbReference>
<reference evidence="9" key="1">
    <citation type="submission" date="2020-01" db="EMBL/GenBank/DDBJ databases">
        <title>'Steroidobacter agaridevorans' sp. nov., agar-degrading bacteria isolated from rhizosphere soils.</title>
        <authorList>
            <person name="Ikenaga M."/>
            <person name="Kataoka M."/>
            <person name="Murouchi A."/>
            <person name="Katsuragi S."/>
            <person name="Sakai M."/>
        </authorList>
    </citation>
    <scope>NUCLEOTIDE SEQUENCE [LARGE SCALE GENOMIC DNA]</scope>
    <source>
        <strain evidence="9">YU21-B</strain>
    </source>
</reference>
<keyword evidence="4 6" id="KW-1133">Transmembrane helix</keyword>
<dbReference type="Pfam" id="PF00753">
    <property type="entry name" value="Lactamase_B"/>
    <property type="match status" value="1"/>
</dbReference>
<feature type="transmembrane region" description="Helical" evidence="6">
    <location>
        <begin position="330"/>
        <end position="360"/>
    </location>
</feature>
<dbReference type="InterPro" id="IPR004477">
    <property type="entry name" value="ComEC_N"/>
</dbReference>
<accession>A0A829YDB1</accession>
<dbReference type="Pfam" id="PF13567">
    <property type="entry name" value="DUF4131"/>
    <property type="match status" value="1"/>
</dbReference>
<dbReference type="GO" id="GO:0030420">
    <property type="term" value="P:establishment of competence for transformation"/>
    <property type="evidence" value="ECO:0007669"/>
    <property type="project" value="InterPro"/>
</dbReference>
<sequence length="773" mass="83158">MGAIALGFLAGHCLIHGLPHLPAPAWLVVIVLALLMLLVGRHRAARKARDFSIATASIAVLLGILWAWGHAASRLAEDLPPALEGWDVTVRGFIASLPDSKVDPQFVFDGEDAAAGIPKRLRLTWYRAPSTPQPGEQWQLTVRLKRRNGFANPGGFDYEGYLFREGFGAVGYVRDDDGNRRLQGATHRYAIARARAWIGSRIATAVGDHPMLGVLQGLAIGDTSAMQVEQWRVFAATGTTHLMAISGLHIGMVAMLAAWAGGRIVRWRRAQPLGLTAMHGQVLAGVAAATIYSVLAGLSVPTQRTLVMLCIYFGLRWWRRPLAIGRSLSLALIVILLLEPFATLAVGAWLSFVAVLVILMATSGRLLREGTIASFSRVQWAVTIGLIPVLLLSFGNLSLVAPVANVLAIPAFTLLIVPGVLVGTLAATIHPSLGAPLFKLPLFLLDAGWPVLEWLARQPLAVWHAPQPSLAVFVALVVGVLLLTLPAIWPLRLTGALLCLPMMFYRAPTPAPGAFELTVLDVGQGLAAVVRTHSRTLVYDTGPSYQSGRSAAELAVLPFLRYRGVRSIDLLMVSHGDQDHSGGMSDLLAGLPVRAVAVGPSVTKAPPSSTGCERGQQWQWDGVWFTVLHPEGPSGEQTFPESGNDGSCVLLIRGRAGSALLTGDIEAEAEHQLLKRGLPRATVVVAPHHGSDTSSSSLFVAAVRPDVTIFSTGHRNRWNFPRPAVVARWQEAGARCYDTGASGAISVVLEPQMDAANVQVREQRHTQRRYWAR</sequence>
<dbReference type="InterPro" id="IPR001279">
    <property type="entry name" value="Metallo-B-lactamas"/>
</dbReference>
<feature type="transmembrane region" description="Helical" evidence="6">
    <location>
        <begin position="23"/>
        <end position="39"/>
    </location>
</feature>
<dbReference type="GO" id="GO:0005886">
    <property type="term" value="C:plasma membrane"/>
    <property type="evidence" value="ECO:0007669"/>
    <property type="project" value="UniProtKB-SubCell"/>
</dbReference>
<dbReference type="InterPro" id="IPR035681">
    <property type="entry name" value="ComA-like_MBL"/>
</dbReference>
<evidence type="ECO:0000256" key="1">
    <source>
        <dbReference type="ARBA" id="ARBA00004651"/>
    </source>
</evidence>
<feature type="transmembrane region" description="Helical" evidence="6">
    <location>
        <begin position="242"/>
        <end position="261"/>
    </location>
</feature>
<keyword evidence="9" id="KW-1185">Reference proteome</keyword>
<dbReference type="Proteomes" id="UP000445000">
    <property type="component" value="Unassembled WGS sequence"/>
</dbReference>
<keyword evidence="2" id="KW-1003">Cell membrane</keyword>
<dbReference type="SUPFAM" id="SSF56281">
    <property type="entry name" value="Metallo-hydrolase/oxidoreductase"/>
    <property type="match status" value="1"/>
</dbReference>
<dbReference type="AlphaFoldDB" id="A0A829YDB1"/>
<comment type="subcellular location">
    <subcellularLocation>
        <location evidence="1">Cell membrane</location>
        <topology evidence="1">Multi-pass membrane protein</topology>
    </subcellularLocation>
</comment>
<protein>
    <submittedName>
        <fullName evidence="8">DNA internalization-related competence protein ComEC/Rec2</fullName>
    </submittedName>
</protein>
<evidence type="ECO:0000313" key="8">
    <source>
        <dbReference type="EMBL" id="GFE80818.1"/>
    </source>
</evidence>
<dbReference type="InterPro" id="IPR052159">
    <property type="entry name" value="Competence_DNA_uptake"/>
</dbReference>
<feature type="transmembrane region" description="Helical" evidence="6">
    <location>
        <begin position="406"/>
        <end position="429"/>
    </location>
</feature>
<name>A0A829YDB1_9GAMM</name>
<evidence type="ECO:0000259" key="7">
    <source>
        <dbReference type="SMART" id="SM00849"/>
    </source>
</evidence>
<dbReference type="NCBIfam" id="TIGR00360">
    <property type="entry name" value="ComEC_N-term"/>
    <property type="match status" value="1"/>
</dbReference>
<dbReference type="EMBL" id="BLJN01000002">
    <property type="protein sequence ID" value="GFE80818.1"/>
    <property type="molecule type" value="Genomic_DNA"/>
</dbReference>
<dbReference type="PANTHER" id="PTHR30619:SF1">
    <property type="entry name" value="RECOMBINATION PROTEIN 2"/>
    <property type="match status" value="1"/>
</dbReference>
<gene>
    <name evidence="8" type="primary">comA</name>
    <name evidence="8" type="ORF">GCM10011487_28180</name>
</gene>
<keyword evidence="5 6" id="KW-0472">Membrane</keyword>
<dbReference type="Pfam" id="PF03772">
    <property type="entry name" value="Competence"/>
    <property type="match status" value="1"/>
</dbReference>
<keyword evidence="3 6" id="KW-0812">Transmembrane</keyword>
<feature type="domain" description="Metallo-beta-lactamase" evidence="7">
    <location>
        <begin position="524"/>
        <end position="714"/>
    </location>
</feature>
<comment type="caution">
    <text evidence="8">The sequence shown here is derived from an EMBL/GenBank/DDBJ whole genome shotgun (WGS) entry which is preliminary data.</text>
</comment>
<dbReference type="InterPro" id="IPR025405">
    <property type="entry name" value="DUF4131"/>
</dbReference>
<evidence type="ECO:0000313" key="9">
    <source>
        <dbReference type="Proteomes" id="UP000445000"/>
    </source>
</evidence>
<proteinExistence type="predicted"/>
<dbReference type="InterPro" id="IPR036866">
    <property type="entry name" value="RibonucZ/Hydroxyglut_hydro"/>
</dbReference>